<dbReference type="CDD" id="cd12230">
    <property type="entry name" value="RRM1_U2AF65"/>
    <property type="match status" value="1"/>
</dbReference>
<feature type="domain" description="RRM" evidence="12">
    <location>
        <begin position="194"/>
        <end position="277"/>
    </location>
</feature>
<dbReference type="Pfam" id="PF00076">
    <property type="entry name" value="RRM_1"/>
    <property type="match status" value="1"/>
</dbReference>
<dbReference type="GO" id="GO:0003723">
    <property type="term" value="F:RNA binding"/>
    <property type="evidence" value="ECO:0007669"/>
    <property type="project" value="UniProtKB-UniRule"/>
</dbReference>
<comment type="function">
    <text evidence="8">Necessary for the splicing of pre-mRNA. Binds to the U -enriched regions of plant introns.</text>
</comment>
<keyword evidence="3 10" id="KW-0507">mRNA processing</keyword>
<dbReference type="FunFam" id="3.30.70.330:FF:000111">
    <property type="entry name" value="U2 snRNP auxiliary factor large subunit"/>
    <property type="match status" value="1"/>
</dbReference>
<evidence type="ECO:0000256" key="9">
    <source>
        <dbReference type="PROSITE-ProRule" id="PRU00176"/>
    </source>
</evidence>
<dbReference type="SMART" id="SM00361">
    <property type="entry name" value="RRM_1"/>
    <property type="match status" value="2"/>
</dbReference>
<feature type="domain" description="RRM" evidence="12">
    <location>
        <begin position="314"/>
        <end position="392"/>
    </location>
</feature>
<feature type="compositionally biased region" description="Polar residues" evidence="11">
    <location>
        <begin position="100"/>
        <end position="121"/>
    </location>
</feature>
<protein>
    <recommendedName>
        <fullName evidence="10">Splicing factor U2af large subunit</fullName>
    </recommendedName>
    <alternativeName>
        <fullName evidence="10">U2 auxiliary factor 65 kDa subunit</fullName>
    </alternativeName>
    <alternativeName>
        <fullName evidence="10">U2 small nuclear ribonucleoprotein auxiliary factor large subunit (U2 snRNP auxiliary factor large subunit)</fullName>
    </alternativeName>
</protein>
<dbReference type="SMART" id="SM00360">
    <property type="entry name" value="RRM"/>
    <property type="match status" value="2"/>
</dbReference>
<evidence type="ECO:0000313" key="14">
    <source>
        <dbReference type="Proteomes" id="UP000826271"/>
    </source>
</evidence>
<keyword evidence="14" id="KW-1185">Reference proteome</keyword>
<gene>
    <name evidence="13" type="ORF">BUALT_Bualt18G0108400</name>
</gene>
<accession>A0AAV6W4J9</accession>
<evidence type="ECO:0000313" key="13">
    <source>
        <dbReference type="EMBL" id="KAG8365473.1"/>
    </source>
</evidence>
<dbReference type="FunFam" id="3.30.70.330:FF:000097">
    <property type="entry name" value="U2 snRNP auxiliary factor large subunit"/>
    <property type="match status" value="1"/>
</dbReference>
<dbReference type="FunFam" id="3.30.70.330:FF:000057">
    <property type="entry name" value="U2 snRNP auxiliary factor large subunit"/>
    <property type="match status" value="1"/>
</dbReference>
<evidence type="ECO:0000259" key="12">
    <source>
        <dbReference type="PROSITE" id="PS50102"/>
    </source>
</evidence>
<dbReference type="PROSITE" id="PS50102">
    <property type="entry name" value="RRM"/>
    <property type="match status" value="2"/>
</dbReference>
<feature type="compositionally biased region" description="Basic and acidic residues" evidence="11">
    <location>
        <begin position="52"/>
        <end position="94"/>
    </location>
</feature>
<feature type="region of interest" description="Disordered" evidence="11">
    <location>
        <begin position="1"/>
        <end position="130"/>
    </location>
</feature>
<name>A0AAV6W4J9_9LAMI</name>
<evidence type="ECO:0000256" key="11">
    <source>
        <dbReference type="SAM" id="MobiDB-lite"/>
    </source>
</evidence>
<comment type="similarity">
    <text evidence="2 10">Belongs to the splicing factor SR family.</text>
</comment>
<evidence type="ECO:0000256" key="7">
    <source>
        <dbReference type="ARBA" id="ARBA00023242"/>
    </source>
</evidence>
<evidence type="ECO:0000256" key="1">
    <source>
        <dbReference type="ARBA" id="ARBA00004123"/>
    </source>
</evidence>
<keyword evidence="7 10" id="KW-0539">Nucleus</keyword>
<dbReference type="InterPro" id="IPR012677">
    <property type="entry name" value="Nucleotide-bd_a/b_plait_sf"/>
</dbReference>
<sequence>MPRYSREDDRRRSSPHDSSKDRRSHHHKHEDHGSDDKLFKRKEWNQNGEKYQYQRDNDRDTERNYKGRRRHEDYGNTRNQESGRRYKYDEDREKQRRQRSPSGSNDKSHTRATSQSNSPSYRKSKRTSGFDMAPPVTAAFADSSEQVAGVSTAQAFSGVMQSMLTSGTTQVNQLGSVSMFPIQAMTQQATRHARRVYVGGLPPLANEQTIARFFSHVMNAVGGNAAGPGDAVINVYINHEKKFAFVEMRTVEEASNAMALDGIVFEGVSVRVRRPTDYNPSLAAPLGPSQPSPNLNLAAAGLTPGMAGEGEGADRIFLGGVPYYFSEDQMKELLESFGTLRGFDIVKDRDTGNSKGYGFCIYKDPSVTDIACAALNGLKVGDKTLTVRRATISGQSKSEQEHILAQAQQHIAIQKMALGAGVMSLPVGGIDSTVNMGIPTKILCLTEAVTTDELTDDGEYEEILEDMREECRKFGELIDIVIPRPTPNATHCEGLGKVFLEYSDTTGCVKAMSALSGRKFGGNTVMAIYYPEDKYYDKDYTA</sequence>
<evidence type="ECO:0000256" key="5">
    <source>
        <dbReference type="ARBA" id="ARBA00022884"/>
    </source>
</evidence>
<dbReference type="InterPro" id="IPR003954">
    <property type="entry name" value="RRM_euk-type"/>
</dbReference>
<dbReference type="InterPro" id="IPR035979">
    <property type="entry name" value="RBD_domain_sf"/>
</dbReference>
<evidence type="ECO:0000256" key="6">
    <source>
        <dbReference type="ARBA" id="ARBA00023187"/>
    </source>
</evidence>
<evidence type="ECO:0000256" key="2">
    <source>
        <dbReference type="ARBA" id="ARBA00010269"/>
    </source>
</evidence>
<comment type="subcellular location">
    <subcellularLocation>
        <location evidence="1 10">Nucleus</location>
    </subcellularLocation>
</comment>
<dbReference type="AlphaFoldDB" id="A0AAV6W4J9"/>
<dbReference type="GO" id="GO:0005634">
    <property type="term" value="C:nucleus"/>
    <property type="evidence" value="ECO:0007669"/>
    <property type="project" value="UniProtKB-SubCell"/>
</dbReference>
<evidence type="ECO:0000256" key="4">
    <source>
        <dbReference type="ARBA" id="ARBA00022737"/>
    </source>
</evidence>
<proteinExistence type="inferred from homology"/>
<dbReference type="CDD" id="cd12232">
    <property type="entry name" value="RRM3_U2AF65"/>
    <property type="match status" value="1"/>
</dbReference>
<evidence type="ECO:0000256" key="10">
    <source>
        <dbReference type="RuleBase" id="RU364135"/>
    </source>
</evidence>
<dbReference type="GO" id="GO:0006397">
    <property type="term" value="P:mRNA processing"/>
    <property type="evidence" value="ECO:0007669"/>
    <property type="project" value="UniProtKB-KW"/>
</dbReference>
<dbReference type="Proteomes" id="UP000826271">
    <property type="component" value="Unassembled WGS sequence"/>
</dbReference>
<dbReference type="InterPro" id="IPR006529">
    <property type="entry name" value="U2AF_lg"/>
</dbReference>
<reference evidence="13" key="1">
    <citation type="submission" date="2019-10" db="EMBL/GenBank/DDBJ databases">
        <authorList>
            <person name="Zhang R."/>
            <person name="Pan Y."/>
            <person name="Wang J."/>
            <person name="Ma R."/>
            <person name="Yu S."/>
        </authorList>
    </citation>
    <scope>NUCLEOTIDE SEQUENCE</scope>
    <source>
        <strain evidence="13">LA-IB0</strain>
        <tissue evidence="13">Leaf</tissue>
    </source>
</reference>
<keyword evidence="6 10" id="KW-0508">mRNA splicing</keyword>
<evidence type="ECO:0000256" key="8">
    <source>
        <dbReference type="ARBA" id="ARBA00055843"/>
    </source>
</evidence>
<dbReference type="NCBIfam" id="TIGR01642">
    <property type="entry name" value="U2AF_lg"/>
    <property type="match status" value="1"/>
</dbReference>
<feature type="compositionally biased region" description="Basic and acidic residues" evidence="11">
    <location>
        <begin position="1"/>
        <end position="21"/>
    </location>
</feature>
<dbReference type="EMBL" id="WHWC01000018">
    <property type="protein sequence ID" value="KAG8365473.1"/>
    <property type="molecule type" value="Genomic_DNA"/>
</dbReference>
<dbReference type="SUPFAM" id="SSF54928">
    <property type="entry name" value="RNA-binding domain, RBD"/>
    <property type="match status" value="2"/>
</dbReference>
<dbReference type="Gene3D" id="3.30.70.330">
    <property type="match status" value="3"/>
</dbReference>
<dbReference type="PANTHER" id="PTHR23139">
    <property type="entry name" value="RNA-BINDING PROTEIN"/>
    <property type="match status" value="1"/>
</dbReference>
<dbReference type="CDD" id="cd12231">
    <property type="entry name" value="RRM2_U2AF65"/>
    <property type="match status" value="1"/>
</dbReference>
<dbReference type="InterPro" id="IPR000504">
    <property type="entry name" value="RRM_dom"/>
</dbReference>
<dbReference type="GO" id="GO:0008380">
    <property type="term" value="P:RNA splicing"/>
    <property type="evidence" value="ECO:0007669"/>
    <property type="project" value="UniProtKB-KW"/>
</dbReference>
<feature type="compositionally biased region" description="Basic and acidic residues" evidence="11">
    <location>
        <begin position="30"/>
        <end position="44"/>
    </location>
</feature>
<keyword evidence="5 9" id="KW-0694">RNA-binding</keyword>
<evidence type="ECO:0000256" key="3">
    <source>
        <dbReference type="ARBA" id="ARBA00022664"/>
    </source>
</evidence>
<keyword evidence="4" id="KW-0677">Repeat</keyword>
<organism evidence="13 14">
    <name type="scientific">Buddleja alternifolia</name>
    <dbReference type="NCBI Taxonomy" id="168488"/>
    <lineage>
        <taxon>Eukaryota</taxon>
        <taxon>Viridiplantae</taxon>
        <taxon>Streptophyta</taxon>
        <taxon>Embryophyta</taxon>
        <taxon>Tracheophyta</taxon>
        <taxon>Spermatophyta</taxon>
        <taxon>Magnoliopsida</taxon>
        <taxon>eudicotyledons</taxon>
        <taxon>Gunneridae</taxon>
        <taxon>Pentapetalae</taxon>
        <taxon>asterids</taxon>
        <taxon>lamiids</taxon>
        <taxon>Lamiales</taxon>
        <taxon>Scrophulariaceae</taxon>
        <taxon>Buddlejeae</taxon>
        <taxon>Buddleja</taxon>
    </lineage>
</organism>
<comment type="caution">
    <text evidence="13">The sequence shown here is derived from an EMBL/GenBank/DDBJ whole genome shotgun (WGS) entry which is preliminary data.</text>
</comment>